<sequence>MSVESNQSFHGVEVKFGFAKSVASPTVSLRVFEITIPMTVGRRPSSSVPFAHTRPSKPTDSGLKNCMCAMTAVVSTLTTRGCTHIDVMSAEKSPSTSVLSAPIDPNARVTFSGISV</sequence>
<proteinExistence type="predicted"/>
<dbReference type="EMBL" id="JBFDAA010000009">
    <property type="protein sequence ID" value="KAL1129454.1"/>
    <property type="molecule type" value="Genomic_DNA"/>
</dbReference>
<comment type="caution">
    <text evidence="1">The sequence shown here is derived from an EMBL/GenBank/DDBJ whole genome shotgun (WGS) entry which is preliminary data.</text>
</comment>
<protein>
    <submittedName>
        <fullName evidence="1">Uncharacterized protein</fullName>
    </submittedName>
</protein>
<gene>
    <name evidence="1" type="ORF">AAG570_013980</name>
</gene>
<accession>A0ABD0YFN0</accession>
<name>A0ABD0YFN0_9HEMI</name>
<organism evidence="1 2">
    <name type="scientific">Ranatra chinensis</name>
    <dbReference type="NCBI Taxonomy" id="642074"/>
    <lineage>
        <taxon>Eukaryota</taxon>
        <taxon>Metazoa</taxon>
        <taxon>Ecdysozoa</taxon>
        <taxon>Arthropoda</taxon>
        <taxon>Hexapoda</taxon>
        <taxon>Insecta</taxon>
        <taxon>Pterygota</taxon>
        <taxon>Neoptera</taxon>
        <taxon>Paraneoptera</taxon>
        <taxon>Hemiptera</taxon>
        <taxon>Heteroptera</taxon>
        <taxon>Panheteroptera</taxon>
        <taxon>Nepomorpha</taxon>
        <taxon>Nepidae</taxon>
        <taxon>Ranatrinae</taxon>
        <taxon>Ranatra</taxon>
    </lineage>
</organism>
<dbReference type="AlphaFoldDB" id="A0ABD0YFN0"/>
<evidence type="ECO:0000313" key="1">
    <source>
        <dbReference type="EMBL" id="KAL1129454.1"/>
    </source>
</evidence>
<dbReference type="Proteomes" id="UP001558652">
    <property type="component" value="Unassembled WGS sequence"/>
</dbReference>
<evidence type="ECO:0000313" key="2">
    <source>
        <dbReference type="Proteomes" id="UP001558652"/>
    </source>
</evidence>
<reference evidence="1 2" key="1">
    <citation type="submission" date="2024-07" db="EMBL/GenBank/DDBJ databases">
        <title>Chromosome-level genome assembly of the water stick insect Ranatra chinensis (Heteroptera: Nepidae).</title>
        <authorList>
            <person name="Liu X."/>
        </authorList>
    </citation>
    <scope>NUCLEOTIDE SEQUENCE [LARGE SCALE GENOMIC DNA]</scope>
    <source>
        <strain evidence="1">Cailab_2021Rc</strain>
        <tissue evidence="1">Muscle</tissue>
    </source>
</reference>
<keyword evidence="2" id="KW-1185">Reference proteome</keyword>